<dbReference type="Proteomes" id="UP000487882">
    <property type="component" value="Unassembled WGS sequence"/>
</dbReference>
<evidence type="ECO:0000256" key="1">
    <source>
        <dbReference type="SAM" id="Phobius"/>
    </source>
</evidence>
<protein>
    <submittedName>
        <fullName evidence="2">Uncharacterized protein</fullName>
    </submittedName>
</protein>
<feature type="transmembrane region" description="Helical" evidence="1">
    <location>
        <begin position="43"/>
        <end position="66"/>
    </location>
</feature>
<dbReference type="EMBL" id="WNLP01000002">
    <property type="protein sequence ID" value="MUH59232.1"/>
    <property type="molecule type" value="Genomic_DNA"/>
</dbReference>
<evidence type="ECO:0000313" key="2">
    <source>
        <dbReference type="EMBL" id="MUH59232.1"/>
    </source>
</evidence>
<dbReference type="AlphaFoldDB" id="A0A7K1J3U2"/>
<keyword evidence="1" id="KW-1133">Transmembrane helix</keyword>
<evidence type="ECO:0000313" key="3">
    <source>
        <dbReference type="Proteomes" id="UP000487882"/>
    </source>
</evidence>
<gene>
    <name evidence="2" type="ORF">GSD1FS_0549</name>
</gene>
<reference evidence="2 3" key="1">
    <citation type="submission" date="2019-09" db="EMBL/GenBank/DDBJ databases">
        <title>Bifidobacterium canis sp. nov., isolated from the digestive tract of German Shepherd dog puppy.</title>
        <authorList>
            <person name="Bunesova V."/>
        </authorList>
    </citation>
    <scope>NUCLEOTIDE SEQUENCE [LARGE SCALE GENOMIC DNA]</scope>
    <source>
        <strain evidence="2 3">GSD1FS</strain>
    </source>
</reference>
<proteinExistence type="predicted"/>
<keyword evidence="3" id="KW-1185">Reference proteome</keyword>
<keyword evidence="1" id="KW-0812">Transmembrane</keyword>
<feature type="transmembrane region" description="Helical" evidence="1">
    <location>
        <begin position="73"/>
        <end position="91"/>
    </location>
</feature>
<feature type="transmembrane region" description="Helical" evidence="1">
    <location>
        <begin position="97"/>
        <end position="115"/>
    </location>
</feature>
<keyword evidence="1" id="KW-0472">Membrane</keyword>
<sequence>MTRSTAPIPSLSQDDQSPIPALIGCCALALCLVNEMGSHPGAFTVYAFVYLAGWLMFLTVLVYRCWRFDRGSLAMTLAALLVPLGIVLLYNCDLSRMLLSLYYAVWCMWAAYRSAGRREP</sequence>
<organism evidence="2 3">
    <name type="scientific">Bifidobacterium canis</name>
    <dbReference type="NCBI Taxonomy" id="2610880"/>
    <lineage>
        <taxon>Bacteria</taxon>
        <taxon>Bacillati</taxon>
        <taxon>Actinomycetota</taxon>
        <taxon>Actinomycetes</taxon>
        <taxon>Bifidobacteriales</taxon>
        <taxon>Bifidobacteriaceae</taxon>
        <taxon>Bifidobacterium</taxon>
    </lineage>
</organism>
<name>A0A7K1J3U2_9BIFI</name>
<comment type="caution">
    <text evidence="2">The sequence shown here is derived from an EMBL/GenBank/DDBJ whole genome shotgun (WGS) entry which is preliminary data.</text>
</comment>
<accession>A0A7K1J3U2</accession>